<dbReference type="SUPFAM" id="SSF52540">
    <property type="entry name" value="P-loop containing nucleoside triphosphate hydrolases"/>
    <property type="match status" value="1"/>
</dbReference>
<dbReference type="PROSITE" id="PS51418">
    <property type="entry name" value="RAN"/>
    <property type="match status" value="1"/>
</dbReference>
<accession>A0ABQ9XN43</accession>
<dbReference type="SMART" id="SM00175">
    <property type="entry name" value="RAB"/>
    <property type="match status" value="1"/>
</dbReference>
<dbReference type="InterPro" id="IPR001806">
    <property type="entry name" value="Small_GTPase"/>
</dbReference>
<dbReference type="InterPro" id="IPR027417">
    <property type="entry name" value="P-loop_NTPase"/>
</dbReference>
<sequence length="148" mass="16752">MASNGVDVSTLSLDTNLGPVRFNIWDSAGHERDGALPDGYYKDAQCAILMFDVTSRDTYENVDKWYRDLTGVNENIPIVLVGNKVDSRKSQDVERVEYHFMITLRLIAVDQFLFEFVCEPFLLQYLQQYRPSAHSFGSTCAPCADILG</sequence>
<dbReference type="NCBIfam" id="TIGR00231">
    <property type="entry name" value="small_GTP"/>
    <property type="match status" value="1"/>
</dbReference>
<gene>
    <name evidence="9" type="ORF">BLNAU_13410</name>
</gene>
<dbReference type="Pfam" id="PF00071">
    <property type="entry name" value="Ras"/>
    <property type="match status" value="1"/>
</dbReference>
<dbReference type="EMBL" id="JARBJD010000115">
    <property type="protein sequence ID" value="KAK2951671.1"/>
    <property type="molecule type" value="Genomic_DNA"/>
</dbReference>
<evidence type="ECO:0000256" key="4">
    <source>
        <dbReference type="ARBA" id="ARBA00022741"/>
    </source>
</evidence>
<dbReference type="PROSITE" id="PS51419">
    <property type="entry name" value="RAB"/>
    <property type="match status" value="1"/>
</dbReference>
<evidence type="ECO:0000313" key="9">
    <source>
        <dbReference type="EMBL" id="KAK2951671.1"/>
    </source>
</evidence>
<dbReference type="Proteomes" id="UP001281761">
    <property type="component" value="Unassembled WGS sequence"/>
</dbReference>
<dbReference type="Gene3D" id="3.40.50.300">
    <property type="entry name" value="P-loop containing nucleotide triphosphate hydrolases"/>
    <property type="match status" value="1"/>
</dbReference>
<comment type="subcellular location">
    <subcellularLocation>
        <location evidence="1 8">Nucleus</location>
    </subcellularLocation>
</comment>
<dbReference type="InterPro" id="IPR005225">
    <property type="entry name" value="Small_GTP-bd"/>
</dbReference>
<comment type="similarity">
    <text evidence="2 8">Belongs to the small GTPase superfamily. Ran family.</text>
</comment>
<keyword evidence="10" id="KW-1185">Reference proteome</keyword>
<proteinExistence type="inferred from homology"/>
<comment type="function">
    <text evidence="8">GTP-binding protein involved in nucleocytoplasmic transport. Required for the import of protein into the nucleus and also for RNA export. Involved in chromatin condensation and control of cell cycle.</text>
</comment>
<keyword evidence="5 8" id="KW-0653">Protein transport</keyword>
<keyword evidence="7 8" id="KW-0539">Nucleus</keyword>
<keyword evidence="3 8" id="KW-0813">Transport</keyword>
<keyword evidence="4 8" id="KW-0547">Nucleotide-binding</keyword>
<protein>
    <recommendedName>
        <fullName evidence="8">GTP-binding nuclear protein</fullName>
    </recommendedName>
</protein>
<evidence type="ECO:0000256" key="5">
    <source>
        <dbReference type="ARBA" id="ARBA00022927"/>
    </source>
</evidence>
<evidence type="ECO:0000256" key="6">
    <source>
        <dbReference type="ARBA" id="ARBA00023134"/>
    </source>
</evidence>
<dbReference type="InterPro" id="IPR002041">
    <property type="entry name" value="Ran_GTPase"/>
</dbReference>
<evidence type="ECO:0000256" key="3">
    <source>
        <dbReference type="ARBA" id="ARBA00022448"/>
    </source>
</evidence>
<evidence type="ECO:0000256" key="1">
    <source>
        <dbReference type="ARBA" id="ARBA00004123"/>
    </source>
</evidence>
<dbReference type="PRINTS" id="PR00627">
    <property type="entry name" value="GTPRANTC4"/>
</dbReference>
<name>A0ABQ9XN43_9EUKA</name>
<dbReference type="PANTHER" id="PTHR24071">
    <property type="entry name" value="RAN GTPASE"/>
    <property type="match status" value="1"/>
</dbReference>
<evidence type="ECO:0000256" key="8">
    <source>
        <dbReference type="RuleBase" id="RU363057"/>
    </source>
</evidence>
<keyword evidence="6 8" id="KW-0342">GTP-binding</keyword>
<reference evidence="9 10" key="1">
    <citation type="journal article" date="2022" name="bioRxiv">
        <title>Genomics of Preaxostyla Flagellates Illuminates Evolutionary Transitions and the Path Towards Mitochondrial Loss.</title>
        <authorList>
            <person name="Novak L.V.F."/>
            <person name="Treitli S.C."/>
            <person name="Pyrih J."/>
            <person name="Halakuc P."/>
            <person name="Pipaliya S.V."/>
            <person name="Vacek V."/>
            <person name="Brzon O."/>
            <person name="Soukal P."/>
            <person name="Eme L."/>
            <person name="Dacks J.B."/>
            <person name="Karnkowska A."/>
            <person name="Elias M."/>
            <person name="Hampl V."/>
        </authorList>
    </citation>
    <scope>NUCLEOTIDE SEQUENCE [LARGE SCALE GENOMIC DNA]</scope>
    <source>
        <strain evidence="9">NAU3</strain>
        <tissue evidence="9">Gut</tissue>
    </source>
</reference>
<evidence type="ECO:0000256" key="2">
    <source>
        <dbReference type="ARBA" id="ARBA00008028"/>
    </source>
</evidence>
<comment type="caution">
    <text evidence="9">The sequence shown here is derived from an EMBL/GenBank/DDBJ whole genome shotgun (WGS) entry which is preliminary data.</text>
</comment>
<evidence type="ECO:0000256" key="7">
    <source>
        <dbReference type="ARBA" id="ARBA00023242"/>
    </source>
</evidence>
<dbReference type="SMART" id="SM00176">
    <property type="entry name" value="RAN"/>
    <property type="match status" value="1"/>
</dbReference>
<dbReference type="PANTHER" id="PTHR24071:SF0">
    <property type="entry name" value="GTP-BINDING NUCLEAR PROTEIN RAN"/>
    <property type="match status" value="1"/>
</dbReference>
<organism evidence="9 10">
    <name type="scientific">Blattamonas nauphoetae</name>
    <dbReference type="NCBI Taxonomy" id="2049346"/>
    <lineage>
        <taxon>Eukaryota</taxon>
        <taxon>Metamonada</taxon>
        <taxon>Preaxostyla</taxon>
        <taxon>Oxymonadida</taxon>
        <taxon>Blattamonas</taxon>
    </lineage>
</organism>
<evidence type="ECO:0000313" key="10">
    <source>
        <dbReference type="Proteomes" id="UP001281761"/>
    </source>
</evidence>